<comment type="subunit">
    <text evidence="3 10">Monomer.</text>
</comment>
<dbReference type="InterPro" id="IPR018323">
    <property type="entry name" value="OM_lipoprot_carrier_LolA_Pbac"/>
</dbReference>
<keyword evidence="12" id="KW-1185">Reference proteome</keyword>
<dbReference type="HAMAP" id="MF_00240">
    <property type="entry name" value="LolA"/>
    <property type="match status" value="1"/>
</dbReference>
<dbReference type="PANTHER" id="PTHR35869">
    <property type="entry name" value="OUTER-MEMBRANE LIPOPROTEIN CARRIER PROTEIN"/>
    <property type="match status" value="1"/>
</dbReference>
<dbReference type="SUPFAM" id="SSF89392">
    <property type="entry name" value="Prokaryotic lipoproteins and lipoprotein localization factors"/>
    <property type="match status" value="1"/>
</dbReference>
<evidence type="ECO:0000256" key="3">
    <source>
        <dbReference type="ARBA" id="ARBA00011245"/>
    </source>
</evidence>
<evidence type="ECO:0000256" key="1">
    <source>
        <dbReference type="ARBA" id="ARBA00004418"/>
    </source>
</evidence>
<evidence type="ECO:0000256" key="4">
    <source>
        <dbReference type="ARBA" id="ARBA00014035"/>
    </source>
</evidence>
<dbReference type="RefSeq" id="WP_380603080.1">
    <property type="nucleotide sequence ID" value="NZ_JBHSDU010000015.1"/>
</dbReference>
<keyword evidence="9 10" id="KW-0143">Chaperone</keyword>
<dbReference type="NCBIfam" id="TIGR00547">
    <property type="entry name" value="lolA"/>
    <property type="match status" value="1"/>
</dbReference>
<keyword evidence="6 10" id="KW-0732">Signal</keyword>
<evidence type="ECO:0000256" key="5">
    <source>
        <dbReference type="ARBA" id="ARBA00022448"/>
    </source>
</evidence>
<evidence type="ECO:0000256" key="7">
    <source>
        <dbReference type="ARBA" id="ARBA00022764"/>
    </source>
</evidence>
<comment type="function">
    <text evidence="10">Participates in the translocation of lipoproteins from the inner membrane to the outer membrane. Only forms a complex with a lipoprotein if the residue after the N-terminal Cys is not an aspartate (The Asp acts as a targeting signal to indicate that the lipoprotein should stay in the inner membrane).</text>
</comment>
<evidence type="ECO:0000313" key="12">
    <source>
        <dbReference type="Proteomes" id="UP001595904"/>
    </source>
</evidence>
<feature type="chain" id="PRO_5044918890" description="Outer-membrane lipoprotein carrier protein" evidence="10">
    <location>
        <begin position="26"/>
        <end position="218"/>
    </location>
</feature>
<evidence type="ECO:0000313" key="11">
    <source>
        <dbReference type="EMBL" id="MFC4313078.1"/>
    </source>
</evidence>
<evidence type="ECO:0000256" key="2">
    <source>
        <dbReference type="ARBA" id="ARBA00007615"/>
    </source>
</evidence>
<dbReference type="InterPro" id="IPR004564">
    <property type="entry name" value="OM_lipoprot_carrier_LolA-like"/>
</dbReference>
<name>A0ABV8SZL7_9GAMM</name>
<accession>A0ABV8SZL7</accession>
<dbReference type="InterPro" id="IPR029046">
    <property type="entry name" value="LolA/LolB/LppX"/>
</dbReference>
<proteinExistence type="inferred from homology"/>
<dbReference type="CDD" id="cd16325">
    <property type="entry name" value="LolA"/>
    <property type="match status" value="1"/>
</dbReference>
<dbReference type="EMBL" id="JBHSDU010000015">
    <property type="protein sequence ID" value="MFC4313078.1"/>
    <property type="molecule type" value="Genomic_DNA"/>
</dbReference>
<evidence type="ECO:0000256" key="9">
    <source>
        <dbReference type="ARBA" id="ARBA00023186"/>
    </source>
</evidence>
<reference evidence="12" key="1">
    <citation type="journal article" date="2019" name="Int. J. Syst. Evol. Microbiol.">
        <title>The Global Catalogue of Microorganisms (GCM) 10K type strain sequencing project: providing services to taxonomists for standard genome sequencing and annotation.</title>
        <authorList>
            <consortium name="The Broad Institute Genomics Platform"/>
            <consortium name="The Broad Institute Genome Sequencing Center for Infectious Disease"/>
            <person name="Wu L."/>
            <person name="Ma J."/>
        </authorList>
    </citation>
    <scope>NUCLEOTIDE SEQUENCE [LARGE SCALE GENOMIC DNA]</scope>
    <source>
        <strain evidence="12">CGMCC 1.10759</strain>
    </source>
</reference>
<protein>
    <recommendedName>
        <fullName evidence="4 10">Outer-membrane lipoprotein carrier protein</fullName>
    </recommendedName>
</protein>
<comment type="subcellular location">
    <subcellularLocation>
        <location evidence="1 10">Periplasm</location>
    </subcellularLocation>
</comment>
<evidence type="ECO:0000256" key="8">
    <source>
        <dbReference type="ARBA" id="ARBA00022927"/>
    </source>
</evidence>
<organism evidence="11 12">
    <name type="scientific">Steroidobacter flavus</name>
    <dbReference type="NCBI Taxonomy" id="1842136"/>
    <lineage>
        <taxon>Bacteria</taxon>
        <taxon>Pseudomonadati</taxon>
        <taxon>Pseudomonadota</taxon>
        <taxon>Gammaproteobacteria</taxon>
        <taxon>Steroidobacterales</taxon>
        <taxon>Steroidobacteraceae</taxon>
        <taxon>Steroidobacter</taxon>
    </lineage>
</organism>
<dbReference type="Proteomes" id="UP001595904">
    <property type="component" value="Unassembled WGS sequence"/>
</dbReference>
<keyword evidence="11" id="KW-0449">Lipoprotein</keyword>
<keyword evidence="8 10" id="KW-0653">Protein transport</keyword>
<feature type="signal peptide" evidence="10">
    <location>
        <begin position="1"/>
        <end position="25"/>
    </location>
</feature>
<keyword evidence="5 10" id="KW-0813">Transport</keyword>
<dbReference type="Pfam" id="PF03548">
    <property type="entry name" value="LolA"/>
    <property type="match status" value="1"/>
</dbReference>
<evidence type="ECO:0000256" key="6">
    <source>
        <dbReference type="ARBA" id="ARBA00022729"/>
    </source>
</evidence>
<evidence type="ECO:0000256" key="10">
    <source>
        <dbReference type="HAMAP-Rule" id="MF_00240"/>
    </source>
</evidence>
<comment type="caution">
    <text evidence="11">The sequence shown here is derived from an EMBL/GenBank/DDBJ whole genome shotgun (WGS) entry which is preliminary data.</text>
</comment>
<gene>
    <name evidence="10 11" type="primary">lolA</name>
    <name evidence="11" type="ORF">ACFPN2_28615</name>
</gene>
<sequence precursor="true">MKRFVSASGLVAALLLTMLTHVTLAASDPAAGRQKVESFLQGLQSLQAQFKQTLSDRNGLTVEQASGTLAIRRPDRFRWDYQDPNEQVIVADGSRIWLYDADLEQVTVRKLDDTLSATPAMLLSGQGNLQDNFNVTQTAQEGGVYWVRMEPKRDDTDFKWVRLGFEGNTLKFMQLADKLGQTTNLEFAQLERNPALDPSRFTFTVPPGADVIGDTSRN</sequence>
<comment type="similarity">
    <text evidence="2 10">Belongs to the LolA family.</text>
</comment>
<dbReference type="Gene3D" id="2.50.20.10">
    <property type="entry name" value="Lipoprotein localisation LolA/LolB/LppX"/>
    <property type="match status" value="1"/>
</dbReference>
<dbReference type="PANTHER" id="PTHR35869:SF1">
    <property type="entry name" value="OUTER-MEMBRANE LIPOPROTEIN CARRIER PROTEIN"/>
    <property type="match status" value="1"/>
</dbReference>
<keyword evidence="7 10" id="KW-0574">Periplasm</keyword>